<dbReference type="AlphaFoldDB" id="A0A2G2Y9R0"/>
<reference evidence="3 4" key="2">
    <citation type="journal article" date="2017" name="Genome Biol.">
        <title>New reference genome sequences of hot pepper reveal the massive evolution of plant disease-resistance genes by retroduplication.</title>
        <authorList>
            <person name="Kim S."/>
            <person name="Park J."/>
            <person name="Yeom S.I."/>
            <person name="Kim Y.M."/>
            <person name="Seo E."/>
            <person name="Kim K.T."/>
            <person name="Kim M.S."/>
            <person name="Lee J.M."/>
            <person name="Cheong K."/>
            <person name="Shin H.S."/>
            <person name="Kim S.B."/>
            <person name="Han K."/>
            <person name="Lee J."/>
            <person name="Park M."/>
            <person name="Lee H.A."/>
            <person name="Lee H.Y."/>
            <person name="Lee Y."/>
            <person name="Oh S."/>
            <person name="Lee J.H."/>
            <person name="Choi E."/>
            <person name="Choi E."/>
            <person name="Lee S.E."/>
            <person name="Jeon J."/>
            <person name="Kim H."/>
            <person name="Choi G."/>
            <person name="Song H."/>
            <person name="Lee J."/>
            <person name="Lee S.C."/>
            <person name="Kwon J.K."/>
            <person name="Lee H.Y."/>
            <person name="Koo N."/>
            <person name="Hong Y."/>
            <person name="Kim R.W."/>
            <person name="Kang W.H."/>
            <person name="Huh J.H."/>
            <person name="Kang B.C."/>
            <person name="Yang T.J."/>
            <person name="Lee Y.H."/>
            <person name="Bennetzen J.L."/>
            <person name="Choi D."/>
        </authorList>
    </citation>
    <scope>NUCLEOTIDE SEQUENCE [LARGE SCALE GENOMIC DNA]</scope>
    <source>
        <strain evidence="4">cv. CM334</strain>
    </source>
</reference>
<dbReference type="Proteomes" id="UP000222542">
    <property type="component" value="Unassembled WGS sequence"/>
</dbReference>
<dbReference type="SMART" id="SM00384">
    <property type="entry name" value="AT_hook"/>
    <property type="match status" value="2"/>
</dbReference>
<evidence type="ECO:0000313" key="3">
    <source>
        <dbReference type="EMBL" id="PHT66464.1"/>
    </source>
</evidence>
<sequence>MDGSTATIFGATIGFVVAIIRGTVEPSYKKRGRLRKFVVHGNTSVAEPSQKKRGRPRKSIIDGNTGVAEPSQKKRGRPRKSFIDGNTGVTDATSSENPSKKASGRILGSEKKQQQPKTLESQEDRLALMEIPIAMWIDKSQMVRMESPNIILHEIVSQNFGENNGGEITYQEQIAKGITESKISDDLLENILTEADISPRMLKSARKEKK</sequence>
<reference evidence="3 4" key="1">
    <citation type="journal article" date="2014" name="Nat. Genet.">
        <title>Genome sequence of the hot pepper provides insights into the evolution of pungency in Capsicum species.</title>
        <authorList>
            <person name="Kim S."/>
            <person name="Park M."/>
            <person name="Yeom S.I."/>
            <person name="Kim Y.M."/>
            <person name="Lee J.M."/>
            <person name="Lee H.A."/>
            <person name="Seo E."/>
            <person name="Choi J."/>
            <person name="Cheong K."/>
            <person name="Kim K.T."/>
            <person name="Jung K."/>
            <person name="Lee G.W."/>
            <person name="Oh S.K."/>
            <person name="Bae C."/>
            <person name="Kim S.B."/>
            <person name="Lee H.Y."/>
            <person name="Kim S.Y."/>
            <person name="Kim M.S."/>
            <person name="Kang B.C."/>
            <person name="Jo Y.D."/>
            <person name="Yang H.B."/>
            <person name="Jeong H.J."/>
            <person name="Kang W.H."/>
            <person name="Kwon J.K."/>
            <person name="Shin C."/>
            <person name="Lim J.Y."/>
            <person name="Park J.H."/>
            <person name="Huh J.H."/>
            <person name="Kim J.S."/>
            <person name="Kim B.D."/>
            <person name="Cohen O."/>
            <person name="Paran I."/>
            <person name="Suh M.C."/>
            <person name="Lee S.B."/>
            <person name="Kim Y.K."/>
            <person name="Shin Y."/>
            <person name="Noh S.J."/>
            <person name="Park J."/>
            <person name="Seo Y.S."/>
            <person name="Kwon S.Y."/>
            <person name="Kim H.A."/>
            <person name="Park J.M."/>
            <person name="Kim H.J."/>
            <person name="Choi S.B."/>
            <person name="Bosland P.W."/>
            <person name="Reeves G."/>
            <person name="Jo S.H."/>
            <person name="Lee B.W."/>
            <person name="Cho H.T."/>
            <person name="Choi H.S."/>
            <person name="Lee M.S."/>
            <person name="Yu Y."/>
            <person name="Do Choi Y."/>
            <person name="Park B.S."/>
            <person name="van Deynze A."/>
            <person name="Ashrafi H."/>
            <person name="Hill T."/>
            <person name="Kim W.T."/>
            <person name="Pai H.S."/>
            <person name="Ahn H.K."/>
            <person name="Yeam I."/>
            <person name="Giovannoni J.J."/>
            <person name="Rose J.K."/>
            <person name="Sorensen I."/>
            <person name="Lee S.J."/>
            <person name="Kim R.W."/>
            <person name="Choi I.Y."/>
            <person name="Choi B.S."/>
            <person name="Lim J.S."/>
            <person name="Lee Y.H."/>
            <person name="Choi D."/>
        </authorList>
    </citation>
    <scope>NUCLEOTIDE SEQUENCE [LARGE SCALE GENOMIC DNA]</scope>
    <source>
        <strain evidence="4">cv. CM334</strain>
    </source>
</reference>
<name>A0A2G2Y9R0_CAPAN</name>
<protein>
    <submittedName>
        <fullName evidence="3">Uncharacterized protein</fullName>
    </submittedName>
</protein>
<proteinExistence type="predicted"/>
<organism evidence="3 4">
    <name type="scientific">Capsicum annuum</name>
    <name type="common">Capsicum pepper</name>
    <dbReference type="NCBI Taxonomy" id="4072"/>
    <lineage>
        <taxon>Eukaryota</taxon>
        <taxon>Viridiplantae</taxon>
        <taxon>Streptophyta</taxon>
        <taxon>Embryophyta</taxon>
        <taxon>Tracheophyta</taxon>
        <taxon>Spermatophyta</taxon>
        <taxon>Magnoliopsida</taxon>
        <taxon>eudicotyledons</taxon>
        <taxon>Gunneridae</taxon>
        <taxon>Pentapetalae</taxon>
        <taxon>asterids</taxon>
        <taxon>lamiids</taxon>
        <taxon>Solanales</taxon>
        <taxon>Solanaceae</taxon>
        <taxon>Solanoideae</taxon>
        <taxon>Capsiceae</taxon>
        <taxon>Capsicum</taxon>
    </lineage>
</organism>
<feature type="region of interest" description="Disordered" evidence="1">
    <location>
        <begin position="42"/>
        <end position="121"/>
    </location>
</feature>
<evidence type="ECO:0000313" key="4">
    <source>
        <dbReference type="Proteomes" id="UP000222542"/>
    </source>
</evidence>
<comment type="caution">
    <text evidence="3">The sequence shown here is derived from an EMBL/GenBank/DDBJ whole genome shotgun (WGS) entry which is preliminary data.</text>
</comment>
<dbReference type="PRINTS" id="PR00929">
    <property type="entry name" value="ATHOOK"/>
</dbReference>
<keyword evidence="2" id="KW-0812">Transmembrane</keyword>
<keyword evidence="4" id="KW-1185">Reference proteome</keyword>
<keyword evidence="2" id="KW-0472">Membrane</keyword>
<evidence type="ECO:0000256" key="2">
    <source>
        <dbReference type="SAM" id="Phobius"/>
    </source>
</evidence>
<dbReference type="EMBL" id="AYRZ02000012">
    <property type="protein sequence ID" value="PHT66464.1"/>
    <property type="molecule type" value="Genomic_DNA"/>
</dbReference>
<accession>A0A2G2Y9R0</accession>
<dbReference type="Gramene" id="PHT66464">
    <property type="protein sequence ID" value="PHT66464"/>
    <property type="gene ID" value="T459_30889"/>
</dbReference>
<keyword evidence="2" id="KW-1133">Transmembrane helix</keyword>
<evidence type="ECO:0000256" key="1">
    <source>
        <dbReference type="SAM" id="MobiDB-lite"/>
    </source>
</evidence>
<gene>
    <name evidence="3" type="ORF">T459_30889</name>
</gene>
<feature type="compositionally biased region" description="Polar residues" evidence="1">
    <location>
        <begin position="87"/>
        <end position="97"/>
    </location>
</feature>
<dbReference type="InterPro" id="IPR017956">
    <property type="entry name" value="AT_hook_DNA-bd_motif"/>
</dbReference>
<feature type="transmembrane region" description="Helical" evidence="2">
    <location>
        <begin position="6"/>
        <end position="24"/>
    </location>
</feature>
<dbReference type="GO" id="GO:0003677">
    <property type="term" value="F:DNA binding"/>
    <property type="evidence" value="ECO:0007669"/>
    <property type="project" value="InterPro"/>
</dbReference>